<dbReference type="FunFam" id="3.30.70.270:FF:000001">
    <property type="entry name" value="Diguanylate cyclase domain protein"/>
    <property type="match status" value="1"/>
</dbReference>
<dbReference type="Gene3D" id="3.30.70.270">
    <property type="match status" value="1"/>
</dbReference>
<dbReference type="SMART" id="SM00065">
    <property type="entry name" value="GAF"/>
    <property type="match status" value="1"/>
</dbReference>
<sequence>MDEWVGVVADCLNAEKIAYYKQDTENTKCYKISGFYNPYQQPVKTSLPSGKIKALTGKSPIVFSRELQKDPYFSQFNIAFSIPDKEMEDGCLFLSIPKKILETLSNADLQAFVRESRKFLKLKYELSVVESDRKRYIELFQVTEKFHSSMDTDTILAEIIYTLQRVYPVFEYSLMLSDDDHHNVDLPIKSLQYDAIDDMALDSYVNGQIQIATLWRTNQTLLYAPLRGRQGVYGVLQVIAFANYEFNRSDVEFISLLANTAGSALENAKLYQQSMQSIEELRLINSVSQQLNKSTNVKETVDFLMSQISCSFDAKEIGFIMIQDGKYHLLEGSSPVFEQNEGIRYIDFVNQSFSDNNKESLFISNLNRRYPERGYRFASLMAVPLIQEDALKGFCIVLHEEPYHFSFDMFKLFQSLIYQSGMALTNSMLRERLEKMVITDQLTQLFAKNYLNSRMEESIREDEQGTLILLDIDDFKKVNDTYGHQVGDEILVQVARLIKENIRSTDVGARWGGEELAIYLPGVPLETGEQVAKRLLTAVEKNTNPPITVSCGVSYWNKEMNETAESLFNRADAGLYHAKNLGKNQVVISNTQIKANE</sequence>
<dbReference type="PANTHER" id="PTHR45138">
    <property type="entry name" value="REGULATORY COMPONENTS OF SENSORY TRANSDUCTION SYSTEM"/>
    <property type="match status" value="1"/>
</dbReference>
<dbReference type="InterPro" id="IPR003018">
    <property type="entry name" value="GAF"/>
</dbReference>
<dbReference type="AlphaFoldDB" id="A0A5J4JFS7"/>
<dbReference type="GO" id="GO:0052621">
    <property type="term" value="F:diguanylate cyclase activity"/>
    <property type="evidence" value="ECO:0007669"/>
    <property type="project" value="TreeGrafter"/>
</dbReference>
<dbReference type="CDD" id="cd01949">
    <property type="entry name" value="GGDEF"/>
    <property type="match status" value="1"/>
</dbReference>
<dbReference type="GO" id="GO:0043709">
    <property type="term" value="P:cell adhesion involved in single-species biofilm formation"/>
    <property type="evidence" value="ECO:0007669"/>
    <property type="project" value="TreeGrafter"/>
</dbReference>
<dbReference type="GO" id="GO:0005886">
    <property type="term" value="C:plasma membrane"/>
    <property type="evidence" value="ECO:0007669"/>
    <property type="project" value="TreeGrafter"/>
</dbReference>
<evidence type="ECO:0000313" key="3">
    <source>
        <dbReference type="Proteomes" id="UP000391919"/>
    </source>
</evidence>
<name>A0A5J4JFS7_9BACI</name>
<dbReference type="PANTHER" id="PTHR45138:SF9">
    <property type="entry name" value="DIGUANYLATE CYCLASE DGCM-RELATED"/>
    <property type="match status" value="1"/>
</dbReference>
<dbReference type="PROSITE" id="PS50887">
    <property type="entry name" value="GGDEF"/>
    <property type="match status" value="1"/>
</dbReference>
<dbReference type="GO" id="GO:1902201">
    <property type="term" value="P:negative regulation of bacterial-type flagellum-dependent cell motility"/>
    <property type="evidence" value="ECO:0007669"/>
    <property type="project" value="TreeGrafter"/>
</dbReference>
<gene>
    <name evidence="2" type="primary">ytrP</name>
    <name evidence="2" type="ORF">BpJC7_07480</name>
</gene>
<comment type="caution">
    <text evidence="2">The sequence shown here is derived from an EMBL/GenBank/DDBJ whole genome shotgun (WGS) entry which is preliminary data.</text>
</comment>
<protein>
    <recommendedName>
        <fullName evidence="1">GGDEF domain-containing protein</fullName>
    </recommendedName>
</protein>
<dbReference type="NCBIfam" id="TIGR00254">
    <property type="entry name" value="GGDEF"/>
    <property type="match status" value="1"/>
</dbReference>
<evidence type="ECO:0000259" key="1">
    <source>
        <dbReference type="PROSITE" id="PS50887"/>
    </source>
</evidence>
<organism evidence="2 3">
    <name type="scientific">Weizmannia acidilactici</name>
    <dbReference type="NCBI Taxonomy" id="2607726"/>
    <lineage>
        <taxon>Bacteria</taxon>
        <taxon>Bacillati</taxon>
        <taxon>Bacillota</taxon>
        <taxon>Bacilli</taxon>
        <taxon>Bacillales</taxon>
        <taxon>Bacillaceae</taxon>
        <taxon>Heyndrickxia</taxon>
    </lineage>
</organism>
<keyword evidence="3" id="KW-1185">Reference proteome</keyword>
<dbReference type="InterPro" id="IPR043128">
    <property type="entry name" value="Rev_trsase/Diguanyl_cyclase"/>
</dbReference>
<dbReference type="SUPFAM" id="SSF55781">
    <property type="entry name" value="GAF domain-like"/>
    <property type="match status" value="2"/>
</dbReference>
<dbReference type="Pfam" id="PF00990">
    <property type="entry name" value="GGDEF"/>
    <property type="match status" value="1"/>
</dbReference>
<dbReference type="InterPro" id="IPR050469">
    <property type="entry name" value="Diguanylate_Cyclase"/>
</dbReference>
<proteinExistence type="predicted"/>
<dbReference type="Gene3D" id="3.30.450.40">
    <property type="match status" value="2"/>
</dbReference>
<dbReference type="SMART" id="SM00267">
    <property type="entry name" value="GGDEF"/>
    <property type="match status" value="1"/>
</dbReference>
<dbReference type="EMBL" id="BKZQ01000006">
    <property type="protein sequence ID" value="GER69445.1"/>
    <property type="molecule type" value="Genomic_DNA"/>
</dbReference>
<evidence type="ECO:0000313" key="2">
    <source>
        <dbReference type="EMBL" id="GER69445.1"/>
    </source>
</evidence>
<dbReference type="SUPFAM" id="SSF55073">
    <property type="entry name" value="Nucleotide cyclase"/>
    <property type="match status" value="1"/>
</dbReference>
<dbReference type="InterPro" id="IPR029787">
    <property type="entry name" value="Nucleotide_cyclase"/>
</dbReference>
<dbReference type="InterPro" id="IPR000160">
    <property type="entry name" value="GGDEF_dom"/>
</dbReference>
<dbReference type="InterPro" id="IPR029016">
    <property type="entry name" value="GAF-like_dom_sf"/>
</dbReference>
<accession>A0A5J4JFS7</accession>
<reference evidence="2 3" key="1">
    <citation type="submission" date="2019-09" db="EMBL/GenBank/DDBJ databases">
        <title>Draft genome sequence of Bacillus sp. JC-7.</title>
        <authorList>
            <person name="Tanaka N."/>
            <person name="Shiwa Y."/>
            <person name="Fujita N."/>
            <person name="Tanasupawat S."/>
        </authorList>
    </citation>
    <scope>NUCLEOTIDE SEQUENCE [LARGE SCALE GENOMIC DNA]</scope>
    <source>
        <strain evidence="2 3">JC-7</strain>
    </source>
</reference>
<dbReference type="Proteomes" id="UP000391919">
    <property type="component" value="Unassembled WGS sequence"/>
</dbReference>
<feature type="domain" description="GGDEF" evidence="1">
    <location>
        <begin position="463"/>
        <end position="591"/>
    </location>
</feature>